<organism evidence="2 3">
    <name type="scientific">Solilutibacter tolerans</name>
    <dbReference type="NCBI Taxonomy" id="1604334"/>
    <lineage>
        <taxon>Bacteria</taxon>
        <taxon>Pseudomonadati</taxon>
        <taxon>Pseudomonadota</taxon>
        <taxon>Gammaproteobacteria</taxon>
        <taxon>Lysobacterales</taxon>
        <taxon>Lysobacteraceae</taxon>
        <taxon>Solilutibacter</taxon>
    </lineage>
</organism>
<dbReference type="Proteomes" id="UP000241788">
    <property type="component" value="Unassembled WGS sequence"/>
</dbReference>
<evidence type="ECO:0000256" key="1">
    <source>
        <dbReference type="SAM" id="MobiDB-lite"/>
    </source>
</evidence>
<evidence type="ECO:0008006" key="4">
    <source>
        <dbReference type="Google" id="ProtNLM"/>
    </source>
</evidence>
<evidence type="ECO:0000313" key="2">
    <source>
        <dbReference type="EMBL" id="SIQ38352.1"/>
    </source>
</evidence>
<feature type="region of interest" description="Disordered" evidence="1">
    <location>
        <begin position="229"/>
        <end position="256"/>
    </location>
</feature>
<evidence type="ECO:0000313" key="3">
    <source>
        <dbReference type="Proteomes" id="UP000241788"/>
    </source>
</evidence>
<accession>A0A1N6SBL9</accession>
<gene>
    <name evidence="2" type="ORF">SAMN05421546_1237</name>
</gene>
<feature type="compositionally biased region" description="Polar residues" evidence="1">
    <location>
        <begin position="243"/>
        <end position="256"/>
    </location>
</feature>
<dbReference type="AlphaFoldDB" id="A0A1N6SBL9"/>
<protein>
    <recommendedName>
        <fullName evidence="4">Sigma-70, region 4</fullName>
    </recommendedName>
</protein>
<keyword evidence="3" id="KW-1185">Reference proteome</keyword>
<sequence>MRAQVSDPGATVRALAVRFWHGLLGSPDIRLGPLPALPAPLGHLGRLPPGLRVLVLLKLLSGLNEVELAALLARSPAVCRKALARAEALAGDQDWQAWPEALAMRVQAVPSTRLVNIASWRSLPVAPPLWQEPVVGMSAWPRRTLAAVVAMTGVALAATYWWPLGGYGDEPRIRSRALAEEAPRARFGDELAIAAHPDRTLLEIPEADAAIARDTAFYAWYQAERLGTATYEPPPPTFEAPENATSSTDTGGQDAP</sequence>
<proteinExistence type="predicted"/>
<reference evidence="3" key="1">
    <citation type="submission" date="2017-01" db="EMBL/GenBank/DDBJ databases">
        <authorList>
            <person name="Varghese N."/>
            <person name="Submissions S."/>
        </authorList>
    </citation>
    <scope>NUCLEOTIDE SEQUENCE [LARGE SCALE GENOMIC DNA]</scope>
    <source>
        <strain evidence="3">UM1</strain>
    </source>
</reference>
<dbReference type="EMBL" id="FTLW01000002">
    <property type="protein sequence ID" value="SIQ38352.1"/>
    <property type="molecule type" value="Genomic_DNA"/>
</dbReference>
<name>A0A1N6SBL9_9GAMM</name>